<accession>A0A3T0T2W5</accession>
<dbReference type="EMBL" id="CP028137">
    <property type="protein sequence ID" value="AZZ52890.1"/>
    <property type="molecule type" value="Genomic_DNA"/>
</dbReference>
<sequence>MLRPFLLIGVGGSGGKTLRGIKYQLELKLQQLGWEGGIPAAWRFLHFDTPTVQDGMEYQAPFLPRQDYRGLVSTAATFDIVHGSITSAHATNNAMRHDIERQLPDPRLVKVDVTKGAGQYRAVGRAVALAATKEIAQAARLAIGKMNDAESLAELQTLGQRLRARDDGGDGSPIVIVISSVAGGSGAGQFLDIIEIIKSTAKQYPWSNQFFSMLYAPDVFDQLSVTAGMPGNALAAISETMNGFWTDTPSAATLELLRTKGVAPSYGAAMDRVGAAYPFIVGRSNSKVTFEDQNAVYDAVATSLTAWMIDERVQDDMIAYSSGNWQARSAANVLPDNSGLMSPAHHSPPFSSIGFGRVTLGRERFLEYSAERFARSAIDRMLFAHAEEDPQFERMTEREYIEKSADSEYQRFLRELRLNEETAEHNDVTDALRDQSTLDLIKAELQRGADDELARPESLDRQGGTDITTWTDRLVNEFTRHSPRLLQRDREARQRRLDEWTRTMPGHILETVSRYVAQDGLPVVTAMLRRLERGLKGTVDALRVEARQHEEWVGTLSSLVSDELRTSANQQSIRPDQEAVQFAIQRLGQALEWSSEAALRDSAWALLAELRETFLGPLADYLDGSHTALLQRVHSRKTSDDRENAYEFWPRRVDETVPRKYSPAPNERMLVEPEKYPAEFQKLVRASVDGDAKYQDAVLRVLADQLVGVSPDSESDAGAWSLVGNPRTWKPTVTADPAVANPAQRASFELATDPEVYVGRARAWMKRDGTPFAAYIGEDLLGFFDSEVLPPDVFAARRDRYREQLQAALGASEPLVKLNPALLRAVHGKAINEDTSLVFSSIPFRAGTEMYEVTKGVLGQMGVWDDATSESWFQDQKVDGIEVFAMSGFPYEPIVMDSVMEPIARGWLAQSNTQDSREAFWKFKRARLLGESIPADPRAIESMIRGWYVAKALGRLAVDASQGEKGPKLSVWDPATRALADFPHPLLSERNARPADFPGVVLQSLAIAMALCNVDGTLAPLAAYRVLISLGGSRGEETELAEWLQTGALPTGAPVPESSRAGSADGDLASRRSAVQAYLTAELARFDSDIVQQDDMVSVYDYPVTWEMREQFREALLGLVSSVVSTGPRDSGV</sequence>
<reference evidence="2 3" key="1">
    <citation type="submission" date="2018-03" db="EMBL/GenBank/DDBJ databases">
        <title>Bacteriophage NCPPB3778 and a type I-E CRISPR drive the evolution of the US Biological Select Agent, Rathayibacter toxicus.</title>
        <authorList>
            <person name="Davis E.W.II."/>
            <person name="Tabima J.F."/>
            <person name="Weisberg A.J."/>
            <person name="Dantas Lopes L."/>
            <person name="Wiseman M.S."/>
            <person name="Wiseman M.S."/>
            <person name="Pupko T."/>
            <person name="Belcher M.S."/>
            <person name="Sechler A.J."/>
            <person name="Tancos M.A."/>
            <person name="Schroeder B.K."/>
            <person name="Murray T.D."/>
            <person name="Luster D.G."/>
            <person name="Schneider W.L."/>
            <person name="Rogers E."/>
            <person name="Andreote F.D."/>
            <person name="Grunwald N.J."/>
            <person name="Putnam M.L."/>
            <person name="Chang J.H."/>
        </authorList>
    </citation>
    <scope>NUCLEOTIDE SEQUENCE [LARGE SCALE GENOMIC DNA]</scope>
    <source>
        <strain evidence="2 3">DSM 15932</strain>
    </source>
</reference>
<dbReference type="Gene3D" id="3.40.50.1440">
    <property type="entry name" value="Tubulin/FtsZ, GTPase domain"/>
    <property type="match status" value="1"/>
</dbReference>
<evidence type="ECO:0000256" key="1">
    <source>
        <dbReference type="SAM" id="MobiDB-lite"/>
    </source>
</evidence>
<dbReference type="KEGG" id="rfs:C1I64_13160"/>
<dbReference type="AlphaFoldDB" id="A0A3T0T2W5"/>
<feature type="region of interest" description="Disordered" evidence="1">
    <location>
        <begin position="1048"/>
        <end position="1067"/>
    </location>
</feature>
<proteinExistence type="predicted"/>
<organism evidence="2 3">
    <name type="scientific">Rathayibacter festucae DSM 15932</name>
    <dbReference type="NCBI Taxonomy" id="1328866"/>
    <lineage>
        <taxon>Bacteria</taxon>
        <taxon>Bacillati</taxon>
        <taxon>Actinomycetota</taxon>
        <taxon>Actinomycetes</taxon>
        <taxon>Micrococcales</taxon>
        <taxon>Microbacteriaceae</taxon>
        <taxon>Rathayibacter</taxon>
    </lineage>
</organism>
<dbReference type="InterPro" id="IPR025904">
    <property type="entry name" value="Tubulin-like"/>
</dbReference>
<protein>
    <recommendedName>
        <fullName evidence="4">Tubulin-like protein</fullName>
    </recommendedName>
</protein>
<name>A0A3T0T2W5_9MICO</name>
<dbReference type="Pfam" id="PF13809">
    <property type="entry name" value="Tubulin_2"/>
    <property type="match status" value="1"/>
</dbReference>
<evidence type="ECO:0000313" key="3">
    <source>
        <dbReference type="Proteomes" id="UP000285317"/>
    </source>
</evidence>
<evidence type="ECO:0008006" key="4">
    <source>
        <dbReference type="Google" id="ProtNLM"/>
    </source>
</evidence>
<evidence type="ECO:0000313" key="2">
    <source>
        <dbReference type="EMBL" id="AZZ52890.1"/>
    </source>
</evidence>
<gene>
    <name evidence="2" type="ORF">C1I64_13160</name>
</gene>
<dbReference type="InterPro" id="IPR036525">
    <property type="entry name" value="Tubulin/FtsZ_GTPase_sf"/>
</dbReference>
<dbReference type="Proteomes" id="UP000285317">
    <property type="component" value="Chromosome"/>
</dbReference>
<dbReference type="RefSeq" id="WP_127887501.1">
    <property type="nucleotide sequence ID" value="NZ_CP028137.1"/>
</dbReference>